<feature type="region of interest" description="Disordered" evidence="1">
    <location>
        <begin position="220"/>
        <end position="243"/>
    </location>
</feature>
<feature type="compositionally biased region" description="Polar residues" evidence="1">
    <location>
        <begin position="163"/>
        <end position="177"/>
    </location>
</feature>
<keyword evidence="3" id="KW-1185">Reference proteome</keyword>
<reference evidence="3" key="1">
    <citation type="journal article" date="2017" name="Nat. Ecol. Evol.">
        <title>Genome expansion and lineage-specific genetic innovations in the forest pathogenic fungi Armillaria.</title>
        <authorList>
            <person name="Sipos G."/>
            <person name="Prasanna A.N."/>
            <person name="Walter M.C."/>
            <person name="O'Connor E."/>
            <person name="Balint B."/>
            <person name="Krizsan K."/>
            <person name="Kiss B."/>
            <person name="Hess J."/>
            <person name="Varga T."/>
            <person name="Slot J."/>
            <person name="Riley R."/>
            <person name="Boka B."/>
            <person name="Rigling D."/>
            <person name="Barry K."/>
            <person name="Lee J."/>
            <person name="Mihaltcheva S."/>
            <person name="LaButti K."/>
            <person name="Lipzen A."/>
            <person name="Waldron R."/>
            <person name="Moloney N.M."/>
            <person name="Sperisen C."/>
            <person name="Kredics L."/>
            <person name="Vagvoelgyi C."/>
            <person name="Patrignani A."/>
            <person name="Fitzpatrick D."/>
            <person name="Nagy I."/>
            <person name="Doyle S."/>
            <person name="Anderson J.B."/>
            <person name="Grigoriev I.V."/>
            <person name="Gueldener U."/>
            <person name="Muensterkoetter M."/>
            <person name="Nagy L.G."/>
        </authorList>
    </citation>
    <scope>NUCLEOTIDE SEQUENCE [LARGE SCALE GENOMIC DNA]</scope>
    <source>
        <strain evidence="3">28-4</strain>
    </source>
</reference>
<feature type="compositionally biased region" description="Acidic residues" evidence="1">
    <location>
        <begin position="101"/>
        <end position="112"/>
    </location>
</feature>
<sequence length="579" mass="62352">MQIPAGTLGVLQHSMGFLMMIGRIAYQYPLLEMSPFILNVLFTCEGVIGMLSLASCLPEFQSWELQLNEYTGQNILQKDVPFSDMIQQAMGAPASHKCKAEEEEPEREESENKDDSKVNMPKKAGSGTSAGTPSQKPVNCQSWSSNAPATKSCLDIPAKPENVPSTWSSKTLATASPKSAPAGPFSKGVKEESPQVEPFSLSLSFPQKFKSMEPTTGATVIVDVPQGPPCKTTKTQSGSVKDEPGIAHSYEEKLAKPVKPEEIKAILKVFTKGGVSTATTARQLARAFALFMLNSHSAMMPAGNWTNMLRPPSKCSTAALQIFEQSANAATLAAHSFRISMEETLYIWGDAIANEGEETLTGIVVEDPGFAGQICKVLNGMGPAPMSDFQSFQGIVKGTSTTKLIHLVKKVKSNKETKPVGGTSPIDIVKSSSTKVALPVSLCSQTSPIPMQKPLISPLARETADRFSDLVKVTGPLTGTSRDSAEHDVSPSNRDFNSYKEPIVMGTPGADPDEDLLHSAISSQVKKDKYSQLMDSIIDTDDKSSKCSSRKPKKKSSHCCHSNDSVHSFRKTLAKDDVI</sequence>
<dbReference type="AlphaFoldDB" id="A0A2H3C913"/>
<evidence type="ECO:0000313" key="2">
    <source>
        <dbReference type="EMBL" id="PBK71776.1"/>
    </source>
</evidence>
<accession>A0A2H3C913</accession>
<feature type="compositionally biased region" description="Polar residues" evidence="1">
    <location>
        <begin position="126"/>
        <end position="144"/>
    </location>
</feature>
<name>A0A2H3C913_9AGAR</name>
<dbReference type="EMBL" id="KZ293423">
    <property type="protein sequence ID" value="PBK71776.1"/>
    <property type="molecule type" value="Genomic_DNA"/>
</dbReference>
<feature type="region of interest" description="Disordered" evidence="1">
    <location>
        <begin position="475"/>
        <end position="500"/>
    </location>
</feature>
<feature type="region of interest" description="Disordered" evidence="1">
    <location>
        <begin position="162"/>
        <end position="191"/>
    </location>
</feature>
<feature type="region of interest" description="Disordered" evidence="1">
    <location>
        <begin position="91"/>
        <end position="144"/>
    </location>
</feature>
<evidence type="ECO:0000313" key="3">
    <source>
        <dbReference type="Proteomes" id="UP000218334"/>
    </source>
</evidence>
<proteinExistence type="predicted"/>
<gene>
    <name evidence="2" type="ORF">ARMSODRAFT_1016768</name>
</gene>
<protein>
    <submittedName>
        <fullName evidence="2">Uncharacterized protein</fullName>
    </submittedName>
</protein>
<organism evidence="2 3">
    <name type="scientific">Armillaria solidipes</name>
    <dbReference type="NCBI Taxonomy" id="1076256"/>
    <lineage>
        <taxon>Eukaryota</taxon>
        <taxon>Fungi</taxon>
        <taxon>Dikarya</taxon>
        <taxon>Basidiomycota</taxon>
        <taxon>Agaricomycotina</taxon>
        <taxon>Agaricomycetes</taxon>
        <taxon>Agaricomycetidae</taxon>
        <taxon>Agaricales</taxon>
        <taxon>Marasmiineae</taxon>
        <taxon>Physalacriaceae</taxon>
        <taxon>Armillaria</taxon>
    </lineage>
</organism>
<dbReference type="Proteomes" id="UP000218334">
    <property type="component" value="Unassembled WGS sequence"/>
</dbReference>
<feature type="region of interest" description="Disordered" evidence="1">
    <location>
        <begin position="540"/>
        <end position="564"/>
    </location>
</feature>
<feature type="compositionally biased region" description="Basic residues" evidence="1">
    <location>
        <begin position="548"/>
        <end position="558"/>
    </location>
</feature>
<evidence type="ECO:0000256" key="1">
    <source>
        <dbReference type="SAM" id="MobiDB-lite"/>
    </source>
</evidence>